<accession>A0ACB7PJ74</accession>
<evidence type="ECO:0000313" key="2">
    <source>
        <dbReference type="Proteomes" id="UP000724584"/>
    </source>
</evidence>
<protein>
    <submittedName>
        <fullName evidence="1">Uncharacterized protein</fullName>
    </submittedName>
</protein>
<comment type="caution">
    <text evidence="1">The sequence shown here is derived from an EMBL/GenBank/DDBJ whole genome shotgun (WGS) entry which is preliminary data.</text>
</comment>
<gene>
    <name evidence="1" type="ORF">F5144DRAFT_527298</name>
</gene>
<name>A0ACB7PJ74_9PEZI</name>
<proteinExistence type="predicted"/>
<dbReference type="EMBL" id="JAGIZQ010000002">
    <property type="protein sequence ID" value="KAH6641118.1"/>
    <property type="molecule type" value="Genomic_DNA"/>
</dbReference>
<sequence length="849" mass="93476">MAVSHSDSDSSSSSDNESVVSSGGAPLYAWSPERRASRTEENKDFSSHAQPTVPRLEDSIGKNLTVESAVDKERDPRTPSDQAIQTAALIKPRRSFSKSTLRAAAKAFAHPTATSADGAAPSLSPSAYPGPAISSQRQGSLPMLAPSSTSASQQQSRSLIPGSTTHSFISAMQAMSLNTEEENLHPFQKAHRGQTCKLQARIWGLRQGMYSQNAIPPEFLKSFDYDVQELMSNTVKMNQAVDRLTAELKKALIEQERVRTLESTIRSLEADLSDWKSRSQSAEKTLSCISGRSDEDVRTIQFLKEQLRQNEMTWTILQEQVNGKRNLWLNVHSEPQDRAAALDTLARSSTPLSGQTFALPPTEQSYASSISPPPPSLHSSSPHIANGHPSMDRSGSGALGNVNTSRLYYSGVPQAHGGPFVGYSLFRPIPQSHSGPVVYHGGHSLHQRRPSNTTAASGRSGVGYAAVSRRSSVPPVRPASGPRQNRRAPTTMITETGSPKERKRATPGSLVRADLEGSDPLMSWAEEFQSLFALIYGFCEFYFDDLPPVNESWKRELQSEANGHLWDYICKICHSNHEQTRGENAMRLLDNRGENAMRLLNNRDSRPYLMQRLILQHIMVFICSSEGWKDYSEDVDEEMEKLEMRLKKMDPSKAYDRQTLIDRRTQLISEMTSGSNAAAFRSLKLTQHHQYLKTMIGPFLTRLRKTTPAPPPTSHDSTSDGPAPAPVPPTQTNIANEAFYDLFGITTSAWELSTKLFQSRLTFQYVWDNDGTRFTTETHEPLDYVPIGGTGGGGGGAGGVGRVTVGVALQNEHARVRFCATPAVTVRNDQGMTIGIRNILKAGVLVMRY</sequence>
<keyword evidence="2" id="KW-1185">Reference proteome</keyword>
<organism evidence="1 2">
    <name type="scientific">Chaetomium tenue</name>
    <dbReference type="NCBI Taxonomy" id="1854479"/>
    <lineage>
        <taxon>Eukaryota</taxon>
        <taxon>Fungi</taxon>
        <taxon>Dikarya</taxon>
        <taxon>Ascomycota</taxon>
        <taxon>Pezizomycotina</taxon>
        <taxon>Sordariomycetes</taxon>
        <taxon>Sordariomycetidae</taxon>
        <taxon>Sordariales</taxon>
        <taxon>Chaetomiaceae</taxon>
        <taxon>Chaetomium</taxon>
    </lineage>
</organism>
<evidence type="ECO:0000313" key="1">
    <source>
        <dbReference type="EMBL" id="KAH6641118.1"/>
    </source>
</evidence>
<reference evidence="1 2" key="1">
    <citation type="journal article" date="2021" name="Nat. Commun.">
        <title>Genetic determinants of endophytism in the Arabidopsis root mycobiome.</title>
        <authorList>
            <person name="Mesny F."/>
            <person name="Miyauchi S."/>
            <person name="Thiergart T."/>
            <person name="Pickel B."/>
            <person name="Atanasova L."/>
            <person name="Karlsson M."/>
            <person name="Huettel B."/>
            <person name="Barry K.W."/>
            <person name="Haridas S."/>
            <person name="Chen C."/>
            <person name="Bauer D."/>
            <person name="Andreopoulos W."/>
            <person name="Pangilinan J."/>
            <person name="LaButti K."/>
            <person name="Riley R."/>
            <person name="Lipzen A."/>
            <person name="Clum A."/>
            <person name="Drula E."/>
            <person name="Henrissat B."/>
            <person name="Kohler A."/>
            <person name="Grigoriev I.V."/>
            <person name="Martin F.M."/>
            <person name="Hacquard S."/>
        </authorList>
    </citation>
    <scope>NUCLEOTIDE SEQUENCE [LARGE SCALE GENOMIC DNA]</scope>
    <source>
        <strain evidence="1 2">MPI-SDFR-AT-0079</strain>
    </source>
</reference>
<dbReference type="Proteomes" id="UP000724584">
    <property type="component" value="Unassembled WGS sequence"/>
</dbReference>